<evidence type="ECO:0000313" key="1">
    <source>
        <dbReference type="EMBL" id="KKL67529.1"/>
    </source>
</evidence>
<gene>
    <name evidence="1" type="ORF">LCGC14_2134100</name>
</gene>
<proteinExistence type="predicted"/>
<protein>
    <submittedName>
        <fullName evidence="1">Uncharacterized protein</fullName>
    </submittedName>
</protein>
<reference evidence="1" key="1">
    <citation type="journal article" date="2015" name="Nature">
        <title>Complex archaea that bridge the gap between prokaryotes and eukaryotes.</title>
        <authorList>
            <person name="Spang A."/>
            <person name="Saw J.H."/>
            <person name="Jorgensen S.L."/>
            <person name="Zaremba-Niedzwiedzka K."/>
            <person name="Martijn J."/>
            <person name="Lind A.E."/>
            <person name="van Eijk R."/>
            <person name="Schleper C."/>
            <person name="Guy L."/>
            <person name="Ettema T.J."/>
        </authorList>
    </citation>
    <scope>NUCLEOTIDE SEQUENCE</scope>
</reference>
<sequence length="79" mass="9232">MRVPIINSRRGNPVFAVKAVGIYPKQVTIYHFPSSDGGIFTLYRIEGVSDRCIDRILAKWKRIGFRMSRMRNHYHIVKP</sequence>
<name>A0A0F9E0L0_9ZZZZ</name>
<dbReference type="EMBL" id="LAZR01026829">
    <property type="protein sequence ID" value="KKL67529.1"/>
    <property type="molecule type" value="Genomic_DNA"/>
</dbReference>
<dbReference type="AlphaFoldDB" id="A0A0F9E0L0"/>
<comment type="caution">
    <text evidence="1">The sequence shown here is derived from an EMBL/GenBank/DDBJ whole genome shotgun (WGS) entry which is preliminary data.</text>
</comment>
<organism evidence="1">
    <name type="scientific">marine sediment metagenome</name>
    <dbReference type="NCBI Taxonomy" id="412755"/>
    <lineage>
        <taxon>unclassified sequences</taxon>
        <taxon>metagenomes</taxon>
        <taxon>ecological metagenomes</taxon>
    </lineage>
</organism>
<accession>A0A0F9E0L0</accession>